<evidence type="ECO:0000313" key="1">
    <source>
        <dbReference type="EMBL" id="SVD20009.1"/>
    </source>
</evidence>
<accession>A0A382TCZ6</accession>
<feature type="non-terminal residue" evidence="1">
    <location>
        <position position="171"/>
    </location>
</feature>
<evidence type="ECO:0008006" key="2">
    <source>
        <dbReference type="Google" id="ProtNLM"/>
    </source>
</evidence>
<dbReference type="AlphaFoldDB" id="A0A382TCZ6"/>
<reference evidence="1" key="1">
    <citation type="submission" date="2018-05" db="EMBL/GenBank/DDBJ databases">
        <authorList>
            <person name="Lanie J.A."/>
            <person name="Ng W.-L."/>
            <person name="Kazmierczak K.M."/>
            <person name="Andrzejewski T.M."/>
            <person name="Davidsen T.M."/>
            <person name="Wayne K.J."/>
            <person name="Tettelin H."/>
            <person name="Glass J.I."/>
            <person name="Rusch D."/>
            <person name="Podicherti R."/>
            <person name="Tsui H.-C.T."/>
            <person name="Winkler M.E."/>
        </authorList>
    </citation>
    <scope>NUCLEOTIDE SEQUENCE</scope>
</reference>
<dbReference type="Pfam" id="PF06082">
    <property type="entry name" value="YjbH"/>
    <property type="match status" value="1"/>
</dbReference>
<proteinExistence type="predicted"/>
<sequence length="171" mass="19185">MADDTVLNDPYYYSGNQEVSTNVFGGTGLIQMPSARFSKEGEFTFGFSRDDPYRRIYAKSQVFPWLEATLRYTEGTYKLYRPTIKQTWKDKGIDLKVKVLDEREYLPAIAVGIADFGGTGAFSGEYLVASKRFNNIDVTAGIGWGRLAGSQNIDNPLGNILGEKWFRRGGH</sequence>
<organism evidence="1">
    <name type="scientific">marine metagenome</name>
    <dbReference type="NCBI Taxonomy" id="408172"/>
    <lineage>
        <taxon>unclassified sequences</taxon>
        <taxon>metagenomes</taxon>
        <taxon>ecological metagenomes</taxon>
    </lineage>
</organism>
<dbReference type="InterPro" id="IPR010344">
    <property type="entry name" value="YbjH"/>
</dbReference>
<dbReference type="EMBL" id="UINC01135703">
    <property type="protein sequence ID" value="SVD20009.1"/>
    <property type="molecule type" value="Genomic_DNA"/>
</dbReference>
<name>A0A382TCZ6_9ZZZZ</name>
<gene>
    <name evidence="1" type="ORF">METZ01_LOCUS372863</name>
</gene>
<protein>
    <recommendedName>
        <fullName evidence="2">Bacterial surface antigen (D15) domain-containing protein</fullName>
    </recommendedName>
</protein>